<accession>A0A1T1DH06</accession>
<dbReference type="Proteomes" id="UP000191008">
    <property type="component" value="Unassembled WGS sequence"/>
</dbReference>
<gene>
    <name evidence="1" type="ORF">B1J93_20040</name>
</gene>
<dbReference type="RefSeq" id="WP_082293617.1">
    <property type="nucleotide sequence ID" value="NZ_MVIT01000078.1"/>
</dbReference>
<dbReference type="EMBL" id="MVIT01000078">
    <property type="protein sequence ID" value="OOV40122.1"/>
    <property type="molecule type" value="Genomic_DNA"/>
</dbReference>
<name>A0A1T1DH06_9LEPT</name>
<protein>
    <submittedName>
        <fullName evidence="1">Uncharacterized protein</fullName>
    </submittedName>
</protein>
<proteinExistence type="predicted"/>
<dbReference type="AlphaFoldDB" id="A0A1T1DH06"/>
<comment type="caution">
    <text evidence="1">The sequence shown here is derived from an EMBL/GenBank/DDBJ whole genome shotgun (WGS) entry which is preliminary data.</text>
</comment>
<evidence type="ECO:0000313" key="1">
    <source>
        <dbReference type="EMBL" id="OOV40122.1"/>
    </source>
</evidence>
<sequence length="61" mass="7443">MKSSKEVLKYHTRKTIFKSNESVDKCKREISKIVVFIRIAQRILKVLKYYFQKNRFVQFCP</sequence>
<organism evidence="1 2">
    <name type="scientific">Leptospira kirschneri serovar Pomona</name>
    <dbReference type="NCBI Taxonomy" id="561005"/>
    <lineage>
        <taxon>Bacteria</taxon>
        <taxon>Pseudomonadati</taxon>
        <taxon>Spirochaetota</taxon>
        <taxon>Spirochaetia</taxon>
        <taxon>Leptospirales</taxon>
        <taxon>Leptospiraceae</taxon>
        <taxon>Leptospira</taxon>
    </lineage>
</organism>
<evidence type="ECO:0000313" key="2">
    <source>
        <dbReference type="Proteomes" id="UP000191008"/>
    </source>
</evidence>
<reference evidence="1 2" key="1">
    <citation type="submission" date="2017-02" db="EMBL/GenBank/DDBJ databases">
        <title>Comparative genomic analysis of Brazilian Leptospira kirschneri strains of different serogroups.</title>
        <authorList>
            <person name="Moreno L.Z."/>
            <person name="Miraglia F."/>
            <person name="Kremer F.S."/>
            <person name="Eslabao M.R."/>
            <person name="Lilenbaum W."/>
            <person name="Dellagostin O.A."/>
            <person name="Moreno A.M."/>
        </authorList>
    </citation>
    <scope>NUCLEOTIDE SEQUENCE [LARGE SCALE GENOMIC DNA]</scope>
    <source>
        <strain evidence="1 2">M110/06</strain>
    </source>
</reference>